<dbReference type="AlphaFoldDB" id="A0AA86Q1B1"/>
<sequence length="141" mass="16756">MCKHIPNVQTQCYAKCCRKWYDCAECHAEEQDHDIQKDQDLILICKKCKKVFKVNIRDFDPEADGFCPRCDNHWFVEAENPNDRKQMTVEVELAKGIDEIDAIVDERDDKKMNRRQRLLEERIYKGDDGIDIWNMPDSDDE</sequence>
<dbReference type="PANTHER" id="PTHR28082:SF2">
    <property type="entry name" value="CHY-TYPE DOMAIN-CONTAINING PROTEIN"/>
    <property type="match status" value="1"/>
</dbReference>
<dbReference type="EMBL" id="CATOUU010000694">
    <property type="protein sequence ID" value="CAI9941474.1"/>
    <property type="molecule type" value="Genomic_DNA"/>
</dbReference>
<keyword evidence="2 4" id="KW-0863">Zinc-finger</keyword>
<evidence type="ECO:0000313" key="9">
    <source>
        <dbReference type="EMBL" id="CAL6025470.1"/>
    </source>
</evidence>
<dbReference type="InterPro" id="IPR008913">
    <property type="entry name" value="Znf_CHY"/>
</dbReference>
<dbReference type="EMBL" id="CAXDID020000155">
    <property type="protein sequence ID" value="CAL6042797.1"/>
    <property type="molecule type" value="Genomic_DNA"/>
</dbReference>
<evidence type="ECO:0000259" key="5">
    <source>
        <dbReference type="PROSITE" id="PS51266"/>
    </source>
</evidence>
<dbReference type="EMBL" id="CAXDID020000047">
    <property type="protein sequence ID" value="CAL6003368.1"/>
    <property type="molecule type" value="Genomic_DNA"/>
</dbReference>
<gene>
    <name evidence="8" type="ORF">HINF_LOCUS18367</name>
    <name evidence="6" type="ORF">HINF_LOCUS29119</name>
    <name evidence="9" type="ORF">HINF_LOCUS30308</name>
    <name evidence="7" type="ORF">HINF_LOCUS35408</name>
    <name evidence="10" type="ORF">HINF_LOCUS39762</name>
</gene>
<evidence type="ECO:0000313" key="6">
    <source>
        <dbReference type="EMBL" id="CAI9941474.1"/>
    </source>
</evidence>
<feature type="domain" description="CHY-type" evidence="5">
    <location>
        <begin position="1"/>
        <end position="72"/>
    </location>
</feature>
<reference evidence="7" key="1">
    <citation type="submission" date="2023-06" db="EMBL/GenBank/DDBJ databases">
        <authorList>
            <person name="Kurt Z."/>
        </authorList>
    </citation>
    <scope>NUCLEOTIDE SEQUENCE</scope>
</reference>
<evidence type="ECO:0000256" key="1">
    <source>
        <dbReference type="ARBA" id="ARBA00022723"/>
    </source>
</evidence>
<keyword evidence="11" id="KW-1185">Reference proteome</keyword>
<keyword evidence="3" id="KW-0862">Zinc</keyword>
<proteinExistence type="predicted"/>
<comment type="caution">
    <text evidence="7">The sequence shown here is derived from an EMBL/GenBank/DDBJ whole genome shotgun (WGS) entry which is preliminary data.</text>
</comment>
<dbReference type="EMBL" id="CAXDID020000099">
    <property type="protein sequence ID" value="CAL6025470.1"/>
    <property type="molecule type" value="Genomic_DNA"/>
</dbReference>
<dbReference type="GO" id="GO:0005758">
    <property type="term" value="C:mitochondrial intermembrane space"/>
    <property type="evidence" value="ECO:0007669"/>
    <property type="project" value="TreeGrafter"/>
</dbReference>
<dbReference type="GO" id="GO:0008270">
    <property type="term" value="F:zinc ion binding"/>
    <property type="evidence" value="ECO:0007669"/>
    <property type="project" value="UniProtKB-KW"/>
</dbReference>
<dbReference type="InterPro" id="IPR037274">
    <property type="entry name" value="Znf_CHY_sf"/>
</dbReference>
<protein>
    <submittedName>
        <fullName evidence="7">CHY zinc finger domain-containing protein</fullName>
    </submittedName>
    <submittedName>
        <fullName evidence="8">CHY_zinc finger domain-containing protein</fullName>
    </submittedName>
</protein>
<evidence type="ECO:0000256" key="3">
    <source>
        <dbReference type="ARBA" id="ARBA00022833"/>
    </source>
</evidence>
<dbReference type="GO" id="GO:0045041">
    <property type="term" value="P:protein import into mitochondrial intermembrane space"/>
    <property type="evidence" value="ECO:0007669"/>
    <property type="project" value="TreeGrafter"/>
</dbReference>
<dbReference type="InterPro" id="IPR052604">
    <property type="entry name" value="Mito_Tim_assembly_helper"/>
</dbReference>
<dbReference type="Pfam" id="PF05495">
    <property type="entry name" value="zf-CHY"/>
    <property type="match status" value="1"/>
</dbReference>
<evidence type="ECO:0000313" key="8">
    <source>
        <dbReference type="EMBL" id="CAL6003368.1"/>
    </source>
</evidence>
<evidence type="ECO:0000313" key="11">
    <source>
        <dbReference type="Proteomes" id="UP001642409"/>
    </source>
</evidence>
<name>A0AA86Q1B1_9EUKA</name>
<dbReference type="SUPFAM" id="SSF161219">
    <property type="entry name" value="CHY zinc finger-like"/>
    <property type="match status" value="1"/>
</dbReference>
<evidence type="ECO:0000313" key="7">
    <source>
        <dbReference type="EMBL" id="CAI9947763.1"/>
    </source>
</evidence>
<accession>A0AA86Q1B1</accession>
<reference evidence="8 11" key="2">
    <citation type="submission" date="2024-07" db="EMBL/GenBank/DDBJ databases">
        <authorList>
            <person name="Akdeniz Z."/>
        </authorList>
    </citation>
    <scope>NUCLEOTIDE SEQUENCE [LARGE SCALE GENOMIC DNA]</scope>
</reference>
<evidence type="ECO:0000313" key="10">
    <source>
        <dbReference type="EMBL" id="CAL6042797.1"/>
    </source>
</evidence>
<dbReference type="Proteomes" id="UP001642409">
    <property type="component" value="Unassembled WGS sequence"/>
</dbReference>
<dbReference type="PANTHER" id="PTHR28082">
    <property type="entry name" value="ZINC FINGER PROTEIN"/>
    <property type="match status" value="1"/>
</dbReference>
<keyword evidence="1" id="KW-0479">Metal-binding</keyword>
<dbReference type="EMBL" id="CATOUU010000782">
    <property type="protein sequence ID" value="CAI9947763.1"/>
    <property type="molecule type" value="Genomic_DNA"/>
</dbReference>
<evidence type="ECO:0000256" key="2">
    <source>
        <dbReference type="ARBA" id="ARBA00022771"/>
    </source>
</evidence>
<evidence type="ECO:0000256" key="4">
    <source>
        <dbReference type="PROSITE-ProRule" id="PRU00601"/>
    </source>
</evidence>
<organism evidence="7">
    <name type="scientific">Hexamita inflata</name>
    <dbReference type="NCBI Taxonomy" id="28002"/>
    <lineage>
        <taxon>Eukaryota</taxon>
        <taxon>Metamonada</taxon>
        <taxon>Diplomonadida</taxon>
        <taxon>Hexamitidae</taxon>
        <taxon>Hexamitinae</taxon>
        <taxon>Hexamita</taxon>
    </lineage>
</organism>
<dbReference type="PROSITE" id="PS51266">
    <property type="entry name" value="ZF_CHY"/>
    <property type="match status" value="1"/>
</dbReference>